<dbReference type="Pfam" id="PF01841">
    <property type="entry name" value="Transglut_core"/>
    <property type="match status" value="1"/>
</dbReference>
<dbReference type="InterPro" id="IPR038765">
    <property type="entry name" value="Papain-like_cys_pep_sf"/>
</dbReference>
<dbReference type="PANTHER" id="PTHR46333:SF5">
    <property type="entry name" value="TRANSGLUTAMINASE-LIKE DOMAIN-CONTAINING PROTEIN"/>
    <property type="match status" value="1"/>
</dbReference>
<feature type="compositionally biased region" description="Pro residues" evidence="1">
    <location>
        <begin position="30"/>
        <end position="50"/>
    </location>
</feature>
<feature type="compositionally biased region" description="Low complexity" evidence="1">
    <location>
        <begin position="139"/>
        <end position="165"/>
    </location>
</feature>
<protein>
    <recommendedName>
        <fullName evidence="2">Transglutaminase-like domain-containing protein</fullName>
    </recommendedName>
</protein>
<dbReference type="OMA" id="HGKGFGH"/>
<dbReference type="HOGENOM" id="CLU_016738_0_0_1"/>
<dbReference type="SMART" id="SM00460">
    <property type="entry name" value="TGc"/>
    <property type="match status" value="1"/>
</dbReference>
<dbReference type="InterPro" id="IPR002931">
    <property type="entry name" value="Transglutaminase-like"/>
</dbReference>
<dbReference type="PANTHER" id="PTHR46333">
    <property type="entry name" value="CYTOKINESIS PROTEIN 3"/>
    <property type="match status" value="1"/>
</dbReference>
<sequence>MADDGEVVFTSVKDRIAAMKLNEVGRSPIVPQPHGQPGPPRVRPPPPAVPARPAASRVQSTNVPPVQSNAPTTARHIGNQPTPVTNRPILPPPQIKKTIGDTEERPSLPARPSQESAKTPPLPPRTPSEHSVSRRDSIESVSSVRSGQSSFSAASTHSTSFSGASRRPSNDAQSSRVKAPPFDPSKLPVILAKKEEETKEQARAPLKPTYSAPNVIPKPQPSPFTQSPPPLPSRPPLPARLSAKPTQPAPPKRSALDFAMNRSTETPPPVPAARPASTANGAPPPIPLLTRPDLIALQASKPSSTSPGTCLKCRDFTAADTHATRFPRESLPTHDLARLASQLTFPFPSLTDKARVIFTWLHHNIAYNVADFSAGTVKPSTPASTLGTGLAVCEGYAGLFAALAMHAGLEAMVVGGHGKGTGYAAPAPGARLPPPNPTGHAWNAVRIDGGAWKLIDCCWGAGAVNGKGCPYVKRFAAEWFTMSNEEFGEKHFPEDGGEWFRSNGRRLAWDEYLLLDAVERPLVYTGVDKEHGLGERTFLPGEKKIRVNDAAQPAVVRFQFGKICEHWDHEARGLGKPYLFLLKIGGRDGRAEEYLPFRFNGNGQVWWVDCPRVELGAPGMQVLVYTFRELNGKDMRGATVGDWEGRKRCINGKGASWGFGGVAMWELV</sequence>
<evidence type="ECO:0000259" key="2">
    <source>
        <dbReference type="SMART" id="SM00460"/>
    </source>
</evidence>
<organism evidence="3 4">
    <name type="scientific">Coniosporium apollinis (strain CBS 100218)</name>
    <name type="common">Rock-inhabiting black yeast</name>
    <dbReference type="NCBI Taxonomy" id="1168221"/>
    <lineage>
        <taxon>Eukaryota</taxon>
        <taxon>Fungi</taxon>
        <taxon>Dikarya</taxon>
        <taxon>Ascomycota</taxon>
        <taxon>Pezizomycotina</taxon>
        <taxon>Dothideomycetes</taxon>
        <taxon>Dothideomycetes incertae sedis</taxon>
        <taxon>Coniosporium</taxon>
    </lineage>
</organism>
<feature type="domain" description="Transglutaminase-like" evidence="2">
    <location>
        <begin position="385"/>
        <end position="459"/>
    </location>
</feature>
<evidence type="ECO:0000313" key="4">
    <source>
        <dbReference type="Proteomes" id="UP000016924"/>
    </source>
</evidence>
<evidence type="ECO:0000313" key="3">
    <source>
        <dbReference type="EMBL" id="EON64109.1"/>
    </source>
</evidence>
<feature type="compositionally biased region" description="Basic and acidic residues" evidence="1">
    <location>
        <begin position="127"/>
        <end position="138"/>
    </location>
</feature>
<dbReference type="InterPro" id="IPR052557">
    <property type="entry name" value="CAP/Cytokinesis_protein"/>
</dbReference>
<feature type="compositionally biased region" description="Pro residues" evidence="1">
    <location>
        <begin position="216"/>
        <end position="238"/>
    </location>
</feature>
<dbReference type="GO" id="GO:0005737">
    <property type="term" value="C:cytoplasm"/>
    <property type="evidence" value="ECO:0007669"/>
    <property type="project" value="TreeGrafter"/>
</dbReference>
<dbReference type="eggNOG" id="KOG4575">
    <property type="taxonomic scope" value="Eukaryota"/>
</dbReference>
<dbReference type="AlphaFoldDB" id="R7YQP0"/>
<dbReference type="EMBL" id="JH767566">
    <property type="protein sequence ID" value="EON64109.1"/>
    <property type="molecule type" value="Genomic_DNA"/>
</dbReference>
<dbReference type="OrthoDB" id="6129702at2759"/>
<feature type="compositionally biased region" description="Polar residues" evidence="1">
    <location>
        <begin position="59"/>
        <end position="72"/>
    </location>
</feature>
<name>R7YQP0_CONA1</name>
<dbReference type="RefSeq" id="XP_007779426.1">
    <property type="nucleotide sequence ID" value="XM_007781236.1"/>
</dbReference>
<evidence type="ECO:0000256" key="1">
    <source>
        <dbReference type="SAM" id="MobiDB-lite"/>
    </source>
</evidence>
<feature type="region of interest" description="Disordered" evidence="1">
    <location>
        <begin position="21"/>
        <end position="289"/>
    </location>
</feature>
<dbReference type="SUPFAM" id="SSF54001">
    <property type="entry name" value="Cysteine proteinases"/>
    <property type="match status" value="1"/>
</dbReference>
<reference evidence="4" key="1">
    <citation type="submission" date="2012-06" db="EMBL/GenBank/DDBJ databases">
        <title>The genome sequence of Coniosporium apollinis CBS 100218.</title>
        <authorList>
            <consortium name="The Broad Institute Genome Sequencing Platform"/>
            <person name="Cuomo C."/>
            <person name="Gorbushina A."/>
            <person name="Noack S."/>
            <person name="Walker B."/>
            <person name="Young S.K."/>
            <person name="Zeng Q."/>
            <person name="Gargeya S."/>
            <person name="Fitzgerald M."/>
            <person name="Haas B."/>
            <person name="Abouelleil A."/>
            <person name="Alvarado L."/>
            <person name="Arachchi H.M."/>
            <person name="Berlin A.M."/>
            <person name="Chapman S.B."/>
            <person name="Goldberg J."/>
            <person name="Griggs A."/>
            <person name="Gujja S."/>
            <person name="Hansen M."/>
            <person name="Howarth C."/>
            <person name="Imamovic A."/>
            <person name="Larimer J."/>
            <person name="McCowan C."/>
            <person name="Montmayeur A."/>
            <person name="Murphy C."/>
            <person name="Neiman D."/>
            <person name="Pearson M."/>
            <person name="Priest M."/>
            <person name="Roberts A."/>
            <person name="Saif S."/>
            <person name="Shea T."/>
            <person name="Sisk P."/>
            <person name="Sykes S."/>
            <person name="Wortman J."/>
            <person name="Nusbaum C."/>
            <person name="Birren B."/>
        </authorList>
    </citation>
    <scope>NUCLEOTIDE SEQUENCE [LARGE SCALE GENOMIC DNA]</scope>
    <source>
        <strain evidence="4">CBS 100218</strain>
    </source>
</reference>
<gene>
    <name evidence="3" type="ORF">W97_03339</name>
</gene>
<dbReference type="Gene3D" id="3.10.620.30">
    <property type="match status" value="1"/>
</dbReference>
<dbReference type="STRING" id="1168221.R7YQP0"/>
<keyword evidence="4" id="KW-1185">Reference proteome</keyword>
<accession>R7YQP0</accession>
<feature type="compositionally biased region" description="Basic and acidic residues" evidence="1">
    <location>
        <begin position="192"/>
        <end position="202"/>
    </location>
</feature>
<dbReference type="GeneID" id="19900650"/>
<dbReference type="Proteomes" id="UP000016924">
    <property type="component" value="Unassembled WGS sequence"/>
</dbReference>
<proteinExistence type="predicted"/>